<protein>
    <recommendedName>
        <fullName evidence="3">SGNH hydrolase-type esterase domain-containing protein</fullName>
    </recommendedName>
</protein>
<dbReference type="Proteomes" id="UP001564408">
    <property type="component" value="Unassembled WGS sequence"/>
</dbReference>
<gene>
    <name evidence="1" type="ORF">ABC977_16180</name>
</gene>
<organism evidence="1 2">
    <name type="scientific">Thioalkalicoccus limnaeus</name>
    <dbReference type="NCBI Taxonomy" id="120681"/>
    <lineage>
        <taxon>Bacteria</taxon>
        <taxon>Pseudomonadati</taxon>
        <taxon>Pseudomonadota</taxon>
        <taxon>Gammaproteobacteria</taxon>
        <taxon>Chromatiales</taxon>
        <taxon>Chromatiaceae</taxon>
        <taxon>Thioalkalicoccus</taxon>
    </lineage>
</organism>
<evidence type="ECO:0008006" key="3">
    <source>
        <dbReference type="Google" id="ProtNLM"/>
    </source>
</evidence>
<comment type="caution">
    <text evidence="1">The sequence shown here is derived from an EMBL/GenBank/DDBJ whole genome shotgun (WGS) entry which is preliminary data.</text>
</comment>
<dbReference type="EMBL" id="JBDKXB010000033">
    <property type="protein sequence ID" value="MEY6433943.1"/>
    <property type="molecule type" value="Genomic_DNA"/>
</dbReference>
<dbReference type="SUPFAM" id="SSF52266">
    <property type="entry name" value="SGNH hydrolase"/>
    <property type="match status" value="1"/>
</dbReference>
<keyword evidence="2" id="KW-1185">Reference proteome</keyword>
<evidence type="ECO:0000313" key="2">
    <source>
        <dbReference type="Proteomes" id="UP001564408"/>
    </source>
</evidence>
<name>A0ABV4BKB4_9GAMM</name>
<proteinExistence type="predicted"/>
<dbReference type="RefSeq" id="WP_369668327.1">
    <property type="nucleotide sequence ID" value="NZ_JBDKXB010000033.1"/>
</dbReference>
<accession>A0ABV4BKB4</accession>
<reference evidence="1 2" key="1">
    <citation type="submission" date="2024-05" db="EMBL/GenBank/DDBJ databases">
        <title>Genome Sequence and Characterization of the New Strain Purple Sulfur Bacterium of Genus Thioalkalicoccus.</title>
        <authorList>
            <person name="Bryantseva I.A."/>
            <person name="Kyndt J.A."/>
            <person name="Imhoff J.F."/>
        </authorList>
    </citation>
    <scope>NUCLEOTIDE SEQUENCE [LARGE SCALE GENOMIC DNA]</scope>
    <source>
        <strain evidence="1 2">Um2</strain>
    </source>
</reference>
<dbReference type="Gene3D" id="3.40.50.1110">
    <property type="entry name" value="SGNH hydrolase"/>
    <property type="match status" value="1"/>
</dbReference>
<dbReference type="InterPro" id="IPR036514">
    <property type="entry name" value="SGNH_hydro_sf"/>
</dbReference>
<evidence type="ECO:0000313" key="1">
    <source>
        <dbReference type="EMBL" id="MEY6433943.1"/>
    </source>
</evidence>
<sequence>MAKISYAQYLELLMDPDTPDEVIAAFSTFAPGIGAFDPTLLPDPDRVAMTRDQIEAESGMKIGNGLARWRRNQAFRRALRSGDTRQVLVAEGDSWFQFPIFLREVIGHLSDPYLVWCASAAGDTARNMVYGQPRFGEAEYLIELNRQRDRVRAFLFSAAGNDIIGEDAEAGDGTPVLRKILTNPGTGTTDPAAYVHDHEVAARLAFLEQAYGKVIGDIRAHPRFATLPILIHGYDVPFPWPWGDKDRRNPRWAKKDQWLGSAFAPAGIEGPLRREILSHLIDRLYAMLDRVAASDPHVHVVDCRGTLPNPTDWADEIHGTSDGFAAVADRFHATLTRVLAN</sequence>